<sequence length="240" mass="24892">MLRKQSGSITPLVGILGGMGPAATVDLYSKLIEATPAAGDQGHLRVMIWADPTVPDRSAAIAGDGEDPTPKLAAGAQQLADAGAAFYIVACNGAHAFLPRVREQVDLDYLSIIDVTAAHVAALPYVKSAGLLATDATLTAGLYQDALLAAGVTPTVPAREDQHIVMETIYAVKAKELRPELTQALAGVTDRLSERGADVIIAACTEIPLALTADQSARPLIDPAVLLANEVINEAAARAR</sequence>
<name>A0A2H1J2A2_BREAU</name>
<dbReference type="SUPFAM" id="SSF53681">
    <property type="entry name" value="Aspartate/glutamate racemase"/>
    <property type="match status" value="2"/>
</dbReference>
<comment type="similarity">
    <text evidence="1">Belongs to the aspartate/glutamate racemases family.</text>
</comment>
<dbReference type="InterPro" id="IPR001920">
    <property type="entry name" value="Asp/Glu_race"/>
</dbReference>
<evidence type="ECO:0000313" key="3">
    <source>
        <dbReference type="EMBL" id="SMX81585.1"/>
    </source>
</evidence>
<protein>
    <submittedName>
        <fullName evidence="3">Aspartate racemase</fullName>
        <ecNumber evidence="3">5.1.1.13</ecNumber>
    </submittedName>
</protein>
<dbReference type="Gene3D" id="3.40.50.1860">
    <property type="match status" value="2"/>
</dbReference>
<dbReference type="Pfam" id="PF01177">
    <property type="entry name" value="Asp_Glu_race"/>
    <property type="match status" value="1"/>
</dbReference>
<dbReference type="AlphaFoldDB" id="A0A2H1J2A2"/>
<dbReference type="PANTHER" id="PTHR21198:SF7">
    <property type="entry name" value="ASPARTATE-GLUTAMATE RACEMASE FAMILY"/>
    <property type="match status" value="1"/>
</dbReference>
<keyword evidence="2 3" id="KW-0413">Isomerase</keyword>
<evidence type="ECO:0000256" key="2">
    <source>
        <dbReference type="ARBA" id="ARBA00023235"/>
    </source>
</evidence>
<evidence type="ECO:0000313" key="4">
    <source>
        <dbReference type="Proteomes" id="UP000234289"/>
    </source>
</evidence>
<dbReference type="EMBL" id="FXZG01000008">
    <property type="protein sequence ID" value="SMX81585.1"/>
    <property type="molecule type" value="Genomic_DNA"/>
</dbReference>
<evidence type="ECO:0000256" key="1">
    <source>
        <dbReference type="ARBA" id="ARBA00007847"/>
    </source>
</evidence>
<gene>
    <name evidence="3" type="ORF">BAUR920_01658</name>
</gene>
<proteinExistence type="inferred from homology"/>
<dbReference type="RefSeq" id="WP_101639031.1">
    <property type="nucleotide sequence ID" value="NZ_FXZG01000008.1"/>
</dbReference>
<dbReference type="NCBIfam" id="TIGR00035">
    <property type="entry name" value="asp_race"/>
    <property type="match status" value="1"/>
</dbReference>
<accession>A0A2H1J2A2</accession>
<dbReference type="PANTHER" id="PTHR21198">
    <property type="entry name" value="GLUTAMATE RACEMASE"/>
    <property type="match status" value="1"/>
</dbReference>
<dbReference type="InterPro" id="IPR015942">
    <property type="entry name" value="Asp/Glu/hydantoin_racemase"/>
</dbReference>
<dbReference type="Proteomes" id="UP000234289">
    <property type="component" value="Unassembled WGS sequence"/>
</dbReference>
<dbReference type="InterPro" id="IPR004380">
    <property type="entry name" value="Asp_race"/>
</dbReference>
<organism evidence="3 4">
    <name type="scientific">Brevibacterium aurantiacum</name>
    <dbReference type="NCBI Taxonomy" id="273384"/>
    <lineage>
        <taxon>Bacteria</taxon>
        <taxon>Bacillati</taxon>
        <taxon>Actinomycetota</taxon>
        <taxon>Actinomycetes</taxon>
        <taxon>Micrococcales</taxon>
        <taxon>Brevibacteriaceae</taxon>
        <taxon>Brevibacterium</taxon>
    </lineage>
</organism>
<reference evidence="4" key="1">
    <citation type="submission" date="2017-03" db="EMBL/GenBank/DDBJ databases">
        <authorList>
            <person name="Monnet C."/>
        </authorList>
    </citation>
    <scope>NUCLEOTIDE SEQUENCE [LARGE SCALE GENOMIC DNA]</scope>
    <source>
        <strain evidence="4">CNRZ 920</strain>
    </source>
</reference>
<dbReference type="GO" id="GO:0047689">
    <property type="term" value="F:aspartate racemase activity"/>
    <property type="evidence" value="ECO:0007669"/>
    <property type="project" value="UniProtKB-EC"/>
</dbReference>
<dbReference type="EC" id="5.1.1.13" evidence="3"/>